<feature type="region of interest" description="Disordered" evidence="1">
    <location>
        <begin position="1"/>
        <end position="27"/>
    </location>
</feature>
<evidence type="ECO:0000256" key="1">
    <source>
        <dbReference type="SAM" id="MobiDB-lite"/>
    </source>
</evidence>
<sequence>MWSGAGVKGRGNGRSPRKPANQRHRPARFTLEKIRSPGRGLNPVRHEWEVRSAAVVRLLTSHTGEPVIVPDAAAGRRGFLGDLPSFIPALTHITIIGSQDLDAKRSPNVPLHSTSLACCHALKCLDKASMALIWFHSGCCTISWRLRNTRTGILSQLSDQSLEASHYKRRSVVLDESYHLWNEVRMEQHRHVRAGRKGRYPRKPADPAGSSGTIPTCENPGVIRPDIEPLELPSHAEMKPSRCSWVATRRLPTQHSASGDCIIMLGDATGRRVFLGELPFPQPLHSSTAPYLPHLTLIDLDCPVEPNDLRMKRMSGSPGEHRPPLMMATSTCGPMSEEIWAARDSEVLRAEEGVEVDMGRRSNERVAETGDPRENSLTNGIVRNDSHAQIRYVSAWNYTHVYSKDLGDWFIGYCCTHILPQSLQRRTASLFAARILTCSAQASYSTVSDPHHIQIHVPHYVRFHHSLTVNKAASSLLSNSSESSQHSYSPQPTDKTKCRLAQAMCRRTGWRDLGEPARLFSQLPSQGRYRGRAGLCISLQDDSRRGPPGRGPASTSVTAITEEACTSAAMRIARCNLAAEHNNWNEEEKCKRLKYYVKGSAKHTLDNYQQTHVGEISRHGIEKKLKTTFSTPATEEYLKQLLITTKQKLNESAQKHIETLMFYSHKYNPNIRDTDFIGIVWRSLLPSIADKMAGLKNGTIEDMVTNIQRAELVLFRAHRRKEQPPRNDSSTQHFQLRNKQAGSSKNKHEIHDHPRGETRRESQAKRPVPPDVKVSCIIDACQALFNKRVPTCSYGLRRPTFGNVIHVHAEFMHKSSRRQLPIVTQ</sequence>
<proteinExistence type="predicted"/>
<feature type="compositionally biased region" description="Polar residues" evidence="1">
    <location>
        <begin position="726"/>
        <end position="744"/>
    </location>
</feature>
<gene>
    <name evidence="2" type="ORF">PR048_028564</name>
</gene>
<evidence type="ECO:0000313" key="2">
    <source>
        <dbReference type="EMBL" id="KAJ8869573.1"/>
    </source>
</evidence>
<feature type="region of interest" description="Disordered" evidence="1">
    <location>
        <begin position="192"/>
        <end position="220"/>
    </location>
</feature>
<reference evidence="2 3" key="1">
    <citation type="submission" date="2023-02" db="EMBL/GenBank/DDBJ databases">
        <title>LHISI_Scaffold_Assembly.</title>
        <authorList>
            <person name="Stuart O.P."/>
            <person name="Cleave R."/>
            <person name="Magrath M.J.L."/>
            <person name="Mikheyev A.S."/>
        </authorList>
    </citation>
    <scope>NUCLEOTIDE SEQUENCE [LARGE SCALE GENOMIC DNA]</scope>
    <source>
        <strain evidence="2">Daus_M_001</strain>
        <tissue evidence="2">Leg muscle</tissue>
    </source>
</reference>
<evidence type="ECO:0000313" key="3">
    <source>
        <dbReference type="Proteomes" id="UP001159363"/>
    </source>
</evidence>
<dbReference type="EMBL" id="JARBHB010000013">
    <property type="protein sequence ID" value="KAJ8869573.1"/>
    <property type="molecule type" value="Genomic_DNA"/>
</dbReference>
<protein>
    <submittedName>
        <fullName evidence="2">Uncharacterized protein</fullName>
    </submittedName>
</protein>
<feature type="compositionally biased region" description="Basic residues" evidence="1">
    <location>
        <begin position="15"/>
        <end position="27"/>
    </location>
</feature>
<comment type="caution">
    <text evidence="2">The sequence shown here is derived from an EMBL/GenBank/DDBJ whole genome shotgun (WGS) entry which is preliminary data.</text>
</comment>
<feature type="compositionally biased region" description="Basic residues" evidence="1">
    <location>
        <begin position="192"/>
        <end position="202"/>
    </location>
</feature>
<dbReference type="Proteomes" id="UP001159363">
    <property type="component" value="Chromosome 12"/>
</dbReference>
<keyword evidence="3" id="KW-1185">Reference proteome</keyword>
<organism evidence="2 3">
    <name type="scientific">Dryococelus australis</name>
    <dbReference type="NCBI Taxonomy" id="614101"/>
    <lineage>
        <taxon>Eukaryota</taxon>
        <taxon>Metazoa</taxon>
        <taxon>Ecdysozoa</taxon>
        <taxon>Arthropoda</taxon>
        <taxon>Hexapoda</taxon>
        <taxon>Insecta</taxon>
        <taxon>Pterygota</taxon>
        <taxon>Neoptera</taxon>
        <taxon>Polyneoptera</taxon>
        <taxon>Phasmatodea</taxon>
        <taxon>Verophasmatodea</taxon>
        <taxon>Anareolatae</taxon>
        <taxon>Phasmatidae</taxon>
        <taxon>Eurycanthinae</taxon>
        <taxon>Dryococelus</taxon>
    </lineage>
</organism>
<feature type="region of interest" description="Disordered" evidence="1">
    <location>
        <begin position="720"/>
        <end position="769"/>
    </location>
</feature>
<accession>A0ABQ9GAX6</accession>
<name>A0ABQ9GAX6_9NEOP</name>
<feature type="compositionally biased region" description="Basic and acidic residues" evidence="1">
    <location>
        <begin position="746"/>
        <end position="764"/>
    </location>
</feature>
<feature type="compositionally biased region" description="Gly residues" evidence="1">
    <location>
        <begin position="1"/>
        <end position="12"/>
    </location>
</feature>